<dbReference type="Pfam" id="PF06293">
    <property type="entry name" value="Kdo"/>
    <property type="match status" value="1"/>
</dbReference>
<dbReference type="Gene3D" id="1.10.510.10">
    <property type="entry name" value="Transferase(Phosphotransferase) domain 1"/>
    <property type="match status" value="1"/>
</dbReference>
<dbReference type="Gene3D" id="3.20.20.80">
    <property type="entry name" value="Glycosidases"/>
    <property type="match status" value="1"/>
</dbReference>
<dbReference type="InterPro" id="IPR011009">
    <property type="entry name" value="Kinase-like_dom_sf"/>
</dbReference>
<gene>
    <name evidence="1" type="ORF">H2508_11460</name>
</gene>
<proteinExistence type="predicted"/>
<comment type="caution">
    <text evidence="1">The sequence shown here is derived from an EMBL/GenBank/DDBJ whole genome shotgun (WGS) entry which is preliminary data.</text>
</comment>
<evidence type="ECO:0000313" key="1">
    <source>
        <dbReference type="EMBL" id="MBA6413727.1"/>
    </source>
</evidence>
<dbReference type="AlphaFoldDB" id="A0A7W2TXE8"/>
<accession>A0A7W2TXE8</accession>
<dbReference type="EMBL" id="JACFXU010000015">
    <property type="protein sequence ID" value="MBA6413727.1"/>
    <property type="molecule type" value="Genomic_DNA"/>
</dbReference>
<keyword evidence="2" id="KW-1185">Reference proteome</keyword>
<dbReference type="GO" id="GO:0004672">
    <property type="term" value="F:protein kinase activity"/>
    <property type="evidence" value="ECO:0007669"/>
    <property type="project" value="InterPro"/>
</dbReference>
<dbReference type="SUPFAM" id="SSF51445">
    <property type="entry name" value="(Trans)glycosidases"/>
    <property type="match status" value="1"/>
</dbReference>
<evidence type="ECO:0000313" key="2">
    <source>
        <dbReference type="Proteomes" id="UP000539350"/>
    </source>
</evidence>
<name>A0A7W2TXE8_9GAMM</name>
<dbReference type="InterPro" id="IPR008266">
    <property type="entry name" value="Tyr_kinase_AS"/>
</dbReference>
<sequence length="746" mass="85939">MNKYLHPFYGYPLTVLELGRAILQIPRWLSLSNQPLPSVTLSSDCFGVNVAPGESEAVDDYTLAALSELGVRHVRLDFSYCAQEARAEEFLERLLAEDYQVLLSVFPPLSAAQKLLEDPAEAQRWRDFLRATFTKYAGRIAHFEIGNTPNRGRWSGFSSRAFVVAWQIAAEEAATYQLCLAGPNVSDFEPLYNAAYLGMFKRLGSIPSLHTDNLFVERVMEPEALDHRAMGRAMRGLTKLNLIKKARVLQQIGADRGSPFLVSSYTCWTIKRLSRRGAWPDIKRVDYLLRYLVLGLSSGALQRVYWGPLICNRDGLVDDQCRDYPEIDQVSFYQRVRGQLEDFSKTPAFDALAHSVRRLQNAQLIAVHHNPAGLSLFRLDDLSNSLNSRYVAWCRDSRALPLAALFQAEDLQRASFEDATGQSIAPPLTVTEHPIFISFDERPVALQWQEQNEAKFLQCRHLSTPELQSIYWQDLQWRGALTLRSDTQATDLSLAERLVPERIIQAPELRVLRDVRNRLWNIADPRGLCQEVTVKLNRVAGLKKLTYRFRPSKGRRHWNNACLMLHRGVRTPTPLAYFERHDSPGNRDSWYLCEFLPEAYSVREVYAAFREGAEQFRGLNKASWLSLIADFVCNMHNMQILHRDLSAGNLLLQDKDGYPQAWLIDIGRARIWEGAGSRLRDRHRFQDLIRIAYKLNWADRELFLAAYEKSLGRKLSSLWRIPFHYYDNKQRFKKSLKGKRRKRTQR</sequence>
<dbReference type="Proteomes" id="UP000539350">
    <property type="component" value="Unassembled WGS sequence"/>
</dbReference>
<dbReference type="PROSITE" id="PS00109">
    <property type="entry name" value="PROTEIN_KINASE_TYR"/>
    <property type="match status" value="1"/>
</dbReference>
<dbReference type="SUPFAM" id="SSF56112">
    <property type="entry name" value="Protein kinase-like (PK-like)"/>
    <property type="match status" value="1"/>
</dbReference>
<protein>
    <recommendedName>
        <fullName evidence="3">Protein kinase domain-containing protein</fullName>
    </recommendedName>
</protein>
<organism evidence="1 2">
    <name type="scientific">Sediminihaliea albiluteola</name>
    <dbReference type="NCBI Taxonomy" id="2758564"/>
    <lineage>
        <taxon>Bacteria</taxon>
        <taxon>Pseudomonadati</taxon>
        <taxon>Pseudomonadota</taxon>
        <taxon>Gammaproteobacteria</taxon>
        <taxon>Cellvibrionales</taxon>
        <taxon>Halieaceae</taxon>
        <taxon>Sediminihaliea</taxon>
    </lineage>
</organism>
<reference evidence="1 2" key="1">
    <citation type="submission" date="2020-07" db="EMBL/GenBank/DDBJ databases">
        <title>Halieaceae bacterium, F7430, whole genome shotgun sequencing project.</title>
        <authorList>
            <person name="Jiang S."/>
            <person name="Liu Z.W."/>
            <person name="Du Z.J."/>
        </authorList>
    </citation>
    <scope>NUCLEOTIDE SEQUENCE [LARGE SCALE GENOMIC DNA]</scope>
    <source>
        <strain evidence="1 2">F7430</strain>
    </source>
</reference>
<evidence type="ECO:0008006" key="3">
    <source>
        <dbReference type="Google" id="ProtNLM"/>
    </source>
</evidence>
<dbReference type="RefSeq" id="WP_182173638.1">
    <property type="nucleotide sequence ID" value="NZ_JACFXU010000015.1"/>
</dbReference>
<dbReference type="InterPro" id="IPR017853">
    <property type="entry name" value="GH"/>
</dbReference>